<accession>C1MSM1</accession>
<dbReference type="eggNOG" id="KOG1330">
    <property type="taxonomic scope" value="Eukaryota"/>
</dbReference>
<dbReference type="SUPFAM" id="SSF103473">
    <property type="entry name" value="MFS general substrate transporter"/>
    <property type="match status" value="1"/>
</dbReference>
<comment type="similarity">
    <text evidence="6">Belongs to the major facilitator superfamily. Spinster (TC 2.A.1.49) family.</text>
</comment>
<evidence type="ECO:0000256" key="4">
    <source>
        <dbReference type="ARBA" id="ARBA00022989"/>
    </source>
</evidence>
<feature type="transmembrane region" description="Helical" evidence="8">
    <location>
        <begin position="188"/>
        <end position="208"/>
    </location>
</feature>
<keyword evidence="11" id="KW-1185">Reference proteome</keyword>
<dbReference type="PROSITE" id="PS50850">
    <property type="entry name" value="MFS"/>
    <property type="match status" value="1"/>
</dbReference>
<evidence type="ECO:0000256" key="8">
    <source>
        <dbReference type="SAM" id="Phobius"/>
    </source>
</evidence>
<evidence type="ECO:0000313" key="11">
    <source>
        <dbReference type="Proteomes" id="UP000001876"/>
    </source>
</evidence>
<dbReference type="EMBL" id="GG663739">
    <property type="protein sequence ID" value="EEH56803.1"/>
    <property type="molecule type" value="Genomic_DNA"/>
</dbReference>
<organism evidence="11">
    <name type="scientific">Micromonas pusilla (strain CCMP1545)</name>
    <name type="common">Picoplanktonic green alga</name>
    <dbReference type="NCBI Taxonomy" id="564608"/>
    <lineage>
        <taxon>Eukaryota</taxon>
        <taxon>Viridiplantae</taxon>
        <taxon>Chlorophyta</taxon>
        <taxon>Mamiellophyceae</taxon>
        <taxon>Mamiellales</taxon>
        <taxon>Mamiellaceae</taxon>
        <taxon>Micromonas</taxon>
    </lineage>
</organism>
<evidence type="ECO:0000256" key="1">
    <source>
        <dbReference type="ARBA" id="ARBA00004141"/>
    </source>
</evidence>
<dbReference type="GeneID" id="9684142"/>
<feature type="transmembrane region" description="Helical" evidence="8">
    <location>
        <begin position="161"/>
        <end position="182"/>
    </location>
</feature>
<proteinExistence type="inferred from homology"/>
<name>C1MSM1_MICPC</name>
<dbReference type="PANTHER" id="PTHR23505">
    <property type="entry name" value="SPINSTER"/>
    <property type="match status" value="1"/>
</dbReference>
<protein>
    <submittedName>
        <fullName evidence="10">Major facilitator superfamily</fullName>
    </submittedName>
</protein>
<keyword evidence="4 8" id="KW-1133">Transmembrane helix</keyword>
<keyword evidence="2" id="KW-0813">Transport</keyword>
<dbReference type="Proteomes" id="UP000001876">
    <property type="component" value="Unassembled WGS sequence"/>
</dbReference>
<evidence type="ECO:0000256" key="5">
    <source>
        <dbReference type="ARBA" id="ARBA00023136"/>
    </source>
</evidence>
<dbReference type="InterPro" id="IPR011701">
    <property type="entry name" value="MFS"/>
</dbReference>
<evidence type="ECO:0000313" key="10">
    <source>
        <dbReference type="EMBL" id="EEH56803.1"/>
    </source>
</evidence>
<evidence type="ECO:0000256" key="2">
    <source>
        <dbReference type="ARBA" id="ARBA00022448"/>
    </source>
</evidence>
<dbReference type="GO" id="GO:0016020">
    <property type="term" value="C:membrane"/>
    <property type="evidence" value="ECO:0007669"/>
    <property type="project" value="UniProtKB-SubCell"/>
</dbReference>
<evidence type="ECO:0000256" key="6">
    <source>
        <dbReference type="ARBA" id="ARBA00024338"/>
    </source>
</evidence>
<dbReference type="Gene3D" id="1.20.1250.20">
    <property type="entry name" value="MFS general substrate transporter like domains"/>
    <property type="match status" value="1"/>
</dbReference>
<feature type="transmembrane region" description="Helical" evidence="8">
    <location>
        <begin position="103"/>
        <end position="122"/>
    </location>
</feature>
<dbReference type="AlphaFoldDB" id="C1MSM1"/>
<feature type="transmembrane region" description="Helical" evidence="8">
    <location>
        <begin position="415"/>
        <end position="435"/>
    </location>
</feature>
<feature type="transmembrane region" description="Helical" evidence="8">
    <location>
        <begin position="128"/>
        <end position="149"/>
    </location>
</feature>
<dbReference type="OMA" id="YPWIVFA"/>
<dbReference type="InterPro" id="IPR020846">
    <property type="entry name" value="MFS_dom"/>
</dbReference>
<evidence type="ECO:0000256" key="3">
    <source>
        <dbReference type="ARBA" id="ARBA00022692"/>
    </source>
</evidence>
<feature type="region of interest" description="Disordered" evidence="7">
    <location>
        <begin position="222"/>
        <end position="248"/>
    </location>
</feature>
<gene>
    <name evidence="10" type="ORF">MICPUCDRAFT_47198</name>
</gene>
<dbReference type="RefSeq" id="XP_003058348.1">
    <property type="nucleotide sequence ID" value="XM_003058302.1"/>
</dbReference>
<dbReference type="Pfam" id="PF07690">
    <property type="entry name" value="MFS_1"/>
    <property type="match status" value="1"/>
</dbReference>
<feature type="domain" description="Major facilitator superfamily (MFS) profile" evidence="9">
    <location>
        <begin position="24"/>
        <end position="472"/>
    </location>
</feature>
<feature type="transmembrane region" description="Helical" evidence="8">
    <location>
        <begin position="73"/>
        <end position="91"/>
    </location>
</feature>
<sequence>MPSPSPSPPPPIPTSATWFTPERLLALFCAMSMLIYLDRGVISSAAVSGAPGTRSAPLGSGLQGEFDIGYAEYGLLQAAFMTGLLIGCPIFSSLSKRRNPFKLIGGGLACWTVATFLCGVAPNYASLFVARAVVGVGEASFCALAAPFIDDYAPPSRKTTWLATFYLCIPLGIAFGFMYGGVVGSALGWRWAFILESVAMAPVVAFCADAAPVPMRGVNGGCRTHSGDGGSDGEEEELGADGSRGGREGAEDRVSLLAAAEAAAAAAEAATLEGGARGDADDGDVDLAVDIDDADAGTGANEMTASATLRRRAARDATRAAAATKTMRLDFLRDASQLAKIPVYVLTVAAYVAYTAVVGVYAVWGPKAGYAIYGSALKTRGDADFALGGITVVAGVVGTLLGGRAVDAFGASRRAAITVCAVSSVAAFALLEASFQAPTFAIFACVFLIGETLAFVVQAPVNAVILWSVPPG</sequence>
<comment type="subcellular location">
    <subcellularLocation>
        <location evidence="1">Membrane</location>
        <topology evidence="1">Multi-pass membrane protein</topology>
    </subcellularLocation>
</comment>
<feature type="transmembrane region" description="Helical" evidence="8">
    <location>
        <begin position="385"/>
        <end position="403"/>
    </location>
</feature>
<dbReference type="KEGG" id="mpp:MICPUCDRAFT_47198"/>
<dbReference type="InterPro" id="IPR044770">
    <property type="entry name" value="MFS_spinster-like"/>
</dbReference>
<evidence type="ECO:0000256" key="7">
    <source>
        <dbReference type="SAM" id="MobiDB-lite"/>
    </source>
</evidence>
<feature type="non-terminal residue" evidence="10">
    <location>
        <position position="472"/>
    </location>
</feature>
<reference evidence="10 11" key="1">
    <citation type="journal article" date="2009" name="Science">
        <title>Green evolution and dynamic adaptations revealed by genomes of the marine picoeukaryotes Micromonas.</title>
        <authorList>
            <person name="Worden A.Z."/>
            <person name="Lee J.H."/>
            <person name="Mock T."/>
            <person name="Rouze P."/>
            <person name="Simmons M.P."/>
            <person name="Aerts A.L."/>
            <person name="Allen A.E."/>
            <person name="Cuvelier M.L."/>
            <person name="Derelle E."/>
            <person name="Everett M.V."/>
            <person name="Foulon E."/>
            <person name="Grimwood J."/>
            <person name="Gundlach H."/>
            <person name="Henrissat B."/>
            <person name="Napoli C."/>
            <person name="McDonald S.M."/>
            <person name="Parker M.S."/>
            <person name="Rombauts S."/>
            <person name="Salamov A."/>
            <person name="Von Dassow P."/>
            <person name="Badger J.H."/>
            <person name="Coutinho P.M."/>
            <person name="Demir E."/>
            <person name="Dubchak I."/>
            <person name="Gentemann C."/>
            <person name="Eikrem W."/>
            <person name="Gready J.E."/>
            <person name="John U."/>
            <person name="Lanier W."/>
            <person name="Lindquist E.A."/>
            <person name="Lucas S."/>
            <person name="Mayer K.F."/>
            <person name="Moreau H."/>
            <person name="Not F."/>
            <person name="Otillar R."/>
            <person name="Panaud O."/>
            <person name="Pangilinan J."/>
            <person name="Paulsen I."/>
            <person name="Piegu B."/>
            <person name="Poliakov A."/>
            <person name="Robbens S."/>
            <person name="Schmutz J."/>
            <person name="Toulza E."/>
            <person name="Wyss T."/>
            <person name="Zelensky A."/>
            <person name="Zhou K."/>
            <person name="Armbrust E.V."/>
            <person name="Bhattacharya D."/>
            <person name="Goodenough U.W."/>
            <person name="Van de Peer Y."/>
            <person name="Grigoriev I.V."/>
        </authorList>
    </citation>
    <scope>NUCLEOTIDE SEQUENCE [LARGE SCALE GENOMIC DNA]</scope>
    <source>
        <strain evidence="10 11">CCMP1545</strain>
    </source>
</reference>
<dbReference type="InterPro" id="IPR036259">
    <property type="entry name" value="MFS_trans_sf"/>
</dbReference>
<evidence type="ECO:0000259" key="9">
    <source>
        <dbReference type="PROSITE" id="PS50850"/>
    </source>
</evidence>
<keyword evidence="3 8" id="KW-0812">Transmembrane</keyword>
<feature type="transmembrane region" description="Helical" evidence="8">
    <location>
        <begin position="441"/>
        <end position="469"/>
    </location>
</feature>
<feature type="transmembrane region" description="Helical" evidence="8">
    <location>
        <begin position="343"/>
        <end position="365"/>
    </location>
</feature>
<dbReference type="PANTHER" id="PTHR23505:SF79">
    <property type="entry name" value="PROTEIN SPINSTER"/>
    <property type="match status" value="1"/>
</dbReference>
<dbReference type="GO" id="GO:0022857">
    <property type="term" value="F:transmembrane transporter activity"/>
    <property type="evidence" value="ECO:0007669"/>
    <property type="project" value="InterPro"/>
</dbReference>
<dbReference type="OrthoDB" id="6770063at2759"/>
<keyword evidence="5 8" id="KW-0472">Membrane</keyword>